<dbReference type="Pfam" id="PF18603">
    <property type="entry name" value="LAL_C2"/>
    <property type="match status" value="1"/>
</dbReference>
<keyword evidence="3 4" id="KW-0067">ATP-binding</keyword>
<gene>
    <name evidence="6" type="ORF">HMI46_25080</name>
</gene>
<comment type="caution">
    <text evidence="6">The sequence shown here is derived from an EMBL/GenBank/DDBJ whole genome shotgun (WGS) entry which is preliminary data.</text>
</comment>
<feature type="domain" description="ATP-grasp" evidence="5">
    <location>
        <begin position="112"/>
        <end position="315"/>
    </location>
</feature>
<sequence>MQRHILFFNATYIKKELTLSTAKDLGLTVSVIGPKLPDWSKQYVDHFIEADTYDIEQTLSVLRKYHEERPFDGVITFWDRDVEPVAHVASEFNLPGSSKKAAARARNKSLMRDVLKLRNVPHPKFIRISGSWDELERAAEEVGYPLIYKPVGASASKGVFKVESVDQLRPTWEKMMQFATPETDKMFAFYRDEYLVEEFMSGKEVSVEGVVAKGKIHIAGITEKWADHLNFTEYQHAFPARLPEKVVQELYEVTRLGVEALELDNCGFHAELIITEQGSKIVEIAGRLGGDFITTHLIPMAYGSDITRANILAVLGEDLDLTPKKKRGACIRFILAEKEGVVREWIGTENVMNRPGVVHFAFDKQVGDTIVMPPNKFMDFRLCYVIVEGEDTDDAIRKAEQALANVRCVIE</sequence>
<dbReference type="PROSITE" id="PS50975">
    <property type="entry name" value="ATP_GRASP"/>
    <property type="match status" value="1"/>
</dbReference>
<dbReference type="InterPro" id="IPR041472">
    <property type="entry name" value="BL00235/CARNS1_N"/>
</dbReference>
<evidence type="ECO:0000256" key="4">
    <source>
        <dbReference type="PROSITE-ProRule" id="PRU00409"/>
    </source>
</evidence>
<dbReference type="Gene3D" id="3.30.470.20">
    <property type="entry name" value="ATP-grasp fold, B domain"/>
    <property type="match status" value="1"/>
</dbReference>
<reference evidence="6 7" key="1">
    <citation type="submission" date="2020-05" db="EMBL/GenBank/DDBJ databases">
        <title>Whole genome sequencing and identification of novel metabolites from Paenibacillus alvei strain JR949.</title>
        <authorList>
            <person name="Rajendhran J."/>
            <person name="Sree Pranav P."/>
            <person name="Mahalakshmi B."/>
            <person name="Karthikeyan R."/>
        </authorList>
    </citation>
    <scope>NUCLEOTIDE SEQUENCE [LARGE SCALE GENOMIC DNA]</scope>
    <source>
        <strain evidence="6 7">JR949</strain>
    </source>
</reference>
<evidence type="ECO:0000256" key="1">
    <source>
        <dbReference type="ARBA" id="ARBA00022598"/>
    </source>
</evidence>
<dbReference type="PANTHER" id="PTHR43585:SF2">
    <property type="entry name" value="ATP-GRASP ENZYME FSQD"/>
    <property type="match status" value="1"/>
</dbReference>
<dbReference type="Gene3D" id="3.40.50.20">
    <property type="match status" value="1"/>
</dbReference>
<name>A0AAP7DLI6_PAEAL</name>
<dbReference type="SUPFAM" id="SSF56059">
    <property type="entry name" value="Glutathione synthetase ATP-binding domain-like"/>
    <property type="match status" value="1"/>
</dbReference>
<organism evidence="6 7">
    <name type="scientific">Paenibacillus alvei</name>
    <name type="common">Bacillus alvei</name>
    <dbReference type="NCBI Taxonomy" id="44250"/>
    <lineage>
        <taxon>Bacteria</taxon>
        <taxon>Bacillati</taxon>
        <taxon>Bacillota</taxon>
        <taxon>Bacilli</taxon>
        <taxon>Bacillales</taxon>
        <taxon>Paenibacillaceae</taxon>
        <taxon>Paenibacillus</taxon>
    </lineage>
</organism>
<dbReference type="PANTHER" id="PTHR43585">
    <property type="entry name" value="FUMIPYRROLE BIOSYNTHESIS PROTEIN C"/>
    <property type="match status" value="1"/>
</dbReference>
<evidence type="ECO:0000256" key="3">
    <source>
        <dbReference type="ARBA" id="ARBA00022840"/>
    </source>
</evidence>
<dbReference type="Pfam" id="PF18130">
    <property type="entry name" value="ATPgrasp_N"/>
    <property type="match status" value="1"/>
</dbReference>
<dbReference type="Pfam" id="PF13535">
    <property type="entry name" value="ATP-grasp_4"/>
    <property type="match status" value="1"/>
</dbReference>
<evidence type="ECO:0000256" key="2">
    <source>
        <dbReference type="ARBA" id="ARBA00022741"/>
    </source>
</evidence>
<dbReference type="EMBL" id="JABFOR010000057">
    <property type="protein sequence ID" value="NOJ73791.1"/>
    <property type="molecule type" value="Genomic_DNA"/>
</dbReference>
<dbReference type="InterPro" id="IPR011761">
    <property type="entry name" value="ATP-grasp"/>
</dbReference>
<dbReference type="AlphaFoldDB" id="A0AAP7DLI6"/>
<evidence type="ECO:0000313" key="6">
    <source>
        <dbReference type="EMBL" id="NOJ73791.1"/>
    </source>
</evidence>
<keyword evidence="1" id="KW-0436">Ligase</keyword>
<evidence type="ECO:0000259" key="5">
    <source>
        <dbReference type="PROSITE" id="PS50975"/>
    </source>
</evidence>
<dbReference type="InterPro" id="IPR052032">
    <property type="entry name" value="ATP-dep_AA_Ligase"/>
</dbReference>
<dbReference type="InterPro" id="IPR040570">
    <property type="entry name" value="LAL_C2"/>
</dbReference>
<dbReference type="GO" id="GO:0016874">
    <property type="term" value="F:ligase activity"/>
    <property type="evidence" value="ECO:0007669"/>
    <property type="project" value="UniProtKB-KW"/>
</dbReference>
<dbReference type="SMART" id="SM01209">
    <property type="entry name" value="GARS_A"/>
    <property type="match status" value="1"/>
</dbReference>
<evidence type="ECO:0000313" key="7">
    <source>
        <dbReference type="Proteomes" id="UP000552038"/>
    </source>
</evidence>
<dbReference type="Proteomes" id="UP000552038">
    <property type="component" value="Unassembled WGS sequence"/>
</dbReference>
<proteinExistence type="predicted"/>
<dbReference type="RefSeq" id="WP_171419570.1">
    <property type="nucleotide sequence ID" value="NZ_JABFOR010000057.1"/>
</dbReference>
<accession>A0AAP7DLI6</accession>
<keyword evidence="2 4" id="KW-0547">Nucleotide-binding</keyword>
<protein>
    <submittedName>
        <fullName evidence="6">ATP-grasp domain-containing protein</fullName>
    </submittedName>
</protein>
<dbReference type="GO" id="GO:0005524">
    <property type="term" value="F:ATP binding"/>
    <property type="evidence" value="ECO:0007669"/>
    <property type="project" value="UniProtKB-UniRule"/>
</dbReference>
<dbReference type="GO" id="GO:0046872">
    <property type="term" value="F:metal ion binding"/>
    <property type="evidence" value="ECO:0007669"/>
    <property type="project" value="InterPro"/>
</dbReference>